<dbReference type="InterPro" id="IPR001228">
    <property type="entry name" value="IspD"/>
</dbReference>
<feature type="site" description="Transition state stabilizer" evidence="7">
    <location>
        <position position="22"/>
    </location>
</feature>
<dbReference type="CDD" id="cd02516">
    <property type="entry name" value="CDP-ME_synthetase"/>
    <property type="match status" value="1"/>
</dbReference>
<dbReference type="InterPro" id="IPR050088">
    <property type="entry name" value="IspD/TarI_cytidylyltransf_bact"/>
</dbReference>
<proteinExistence type="inferred from homology"/>
<evidence type="ECO:0000256" key="3">
    <source>
        <dbReference type="ARBA" id="ARBA00009789"/>
    </source>
</evidence>
<organism evidence="8 9">
    <name type="scientific">Ureibacillus thermosphaericus</name>
    <dbReference type="NCBI Taxonomy" id="51173"/>
    <lineage>
        <taxon>Bacteria</taxon>
        <taxon>Bacillati</taxon>
        <taxon>Bacillota</taxon>
        <taxon>Bacilli</taxon>
        <taxon>Bacillales</taxon>
        <taxon>Caryophanaceae</taxon>
        <taxon>Ureibacillus</taxon>
    </lineage>
</organism>
<dbReference type="InterPro" id="IPR029044">
    <property type="entry name" value="Nucleotide-diphossugar_trans"/>
</dbReference>
<comment type="catalytic activity">
    <reaction evidence="1 7">
        <text>2-C-methyl-D-erythritol 4-phosphate + CTP + H(+) = 4-CDP-2-C-methyl-D-erythritol + diphosphate</text>
        <dbReference type="Rhea" id="RHEA:13429"/>
        <dbReference type="ChEBI" id="CHEBI:15378"/>
        <dbReference type="ChEBI" id="CHEBI:33019"/>
        <dbReference type="ChEBI" id="CHEBI:37563"/>
        <dbReference type="ChEBI" id="CHEBI:57823"/>
        <dbReference type="ChEBI" id="CHEBI:58262"/>
        <dbReference type="EC" id="2.7.7.60"/>
    </reaction>
</comment>
<dbReference type="GO" id="GO:0019288">
    <property type="term" value="P:isopentenyl diphosphate biosynthetic process, methylerythritol 4-phosphate pathway"/>
    <property type="evidence" value="ECO:0007669"/>
    <property type="project" value="UniProtKB-UniRule"/>
</dbReference>
<evidence type="ECO:0000256" key="7">
    <source>
        <dbReference type="HAMAP-Rule" id="MF_00108"/>
    </source>
</evidence>
<name>A0A840PUI2_URETH</name>
<comment type="function">
    <text evidence="7">Catalyzes the formation of 4-diphosphocytidyl-2-C-methyl-D-erythritol from CTP and 2-C-methyl-D-erythritol 4-phosphate (MEP).</text>
</comment>
<evidence type="ECO:0000256" key="1">
    <source>
        <dbReference type="ARBA" id="ARBA00001282"/>
    </source>
</evidence>
<dbReference type="AlphaFoldDB" id="A0A840PUI2"/>
<feature type="site" description="Positions MEP for the nucleophilic attack" evidence="7">
    <location>
        <position position="208"/>
    </location>
</feature>
<dbReference type="InterPro" id="IPR034683">
    <property type="entry name" value="IspD/TarI"/>
</dbReference>
<dbReference type="Gene3D" id="3.90.550.10">
    <property type="entry name" value="Spore Coat Polysaccharide Biosynthesis Protein SpsA, Chain A"/>
    <property type="match status" value="1"/>
</dbReference>
<keyword evidence="6 7" id="KW-0414">Isoprene biosynthesis</keyword>
<keyword evidence="5 7" id="KW-0548">Nucleotidyltransferase</keyword>
<dbReference type="UniPathway" id="UPA00056">
    <property type="reaction ID" value="UER00093"/>
</dbReference>
<dbReference type="FunFam" id="3.90.550.10:FF:000003">
    <property type="entry name" value="2-C-methyl-D-erythritol 4-phosphate cytidylyltransferase"/>
    <property type="match status" value="1"/>
</dbReference>
<dbReference type="NCBIfam" id="TIGR00453">
    <property type="entry name" value="ispD"/>
    <property type="match status" value="1"/>
</dbReference>
<keyword evidence="9" id="KW-1185">Reference proteome</keyword>
<feature type="site" description="Positions MEP for the nucleophilic attack" evidence="7">
    <location>
        <position position="152"/>
    </location>
</feature>
<comment type="pathway">
    <text evidence="2 7">Isoprenoid biosynthesis; isopentenyl diphosphate biosynthesis via DXP pathway; isopentenyl diphosphate from 1-deoxy-D-xylulose 5-phosphate: step 2/6.</text>
</comment>
<dbReference type="InterPro" id="IPR018294">
    <property type="entry name" value="ISPD_synthase_CS"/>
</dbReference>
<dbReference type="GO" id="GO:0050518">
    <property type="term" value="F:2-C-methyl-D-erythritol 4-phosphate cytidylyltransferase activity"/>
    <property type="evidence" value="ECO:0007669"/>
    <property type="project" value="UniProtKB-UniRule"/>
</dbReference>
<evidence type="ECO:0000256" key="5">
    <source>
        <dbReference type="ARBA" id="ARBA00022695"/>
    </source>
</evidence>
<comment type="similarity">
    <text evidence="3 7">Belongs to the IspD/TarI cytidylyltransferase family. IspD subfamily.</text>
</comment>
<dbReference type="Pfam" id="PF01128">
    <property type="entry name" value="IspD"/>
    <property type="match status" value="1"/>
</dbReference>
<comment type="caution">
    <text evidence="8">The sequence shown here is derived from an EMBL/GenBank/DDBJ whole genome shotgun (WGS) entry which is preliminary data.</text>
</comment>
<dbReference type="EMBL" id="JACHGZ010000011">
    <property type="protein sequence ID" value="MBB5148894.1"/>
    <property type="molecule type" value="Genomic_DNA"/>
</dbReference>
<dbReference type="RefSeq" id="WP_016838531.1">
    <property type="nucleotide sequence ID" value="NZ_JAAXPW010000012.1"/>
</dbReference>
<evidence type="ECO:0000256" key="2">
    <source>
        <dbReference type="ARBA" id="ARBA00004787"/>
    </source>
</evidence>
<evidence type="ECO:0000313" key="8">
    <source>
        <dbReference type="EMBL" id="MBB5148894.1"/>
    </source>
</evidence>
<evidence type="ECO:0000256" key="4">
    <source>
        <dbReference type="ARBA" id="ARBA00022679"/>
    </source>
</evidence>
<accession>A0A840PUI2</accession>
<dbReference type="Proteomes" id="UP000557217">
    <property type="component" value="Unassembled WGS sequence"/>
</dbReference>
<gene>
    <name evidence="7" type="primary">ispD</name>
    <name evidence="8" type="ORF">HNR36_001280</name>
</gene>
<protein>
    <recommendedName>
        <fullName evidence="7">2-C-methyl-D-erythritol 4-phosphate cytidylyltransferase</fullName>
        <ecNumber evidence="7">2.7.7.60</ecNumber>
    </recommendedName>
    <alternativeName>
        <fullName evidence="7">4-diphosphocytidyl-2C-methyl-D-erythritol synthase</fullName>
    </alternativeName>
    <alternativeName>
        <fullName evidence="7">MEP cytidylyltransferase</fullName>
        <shortName evidence="7">MCT</shortName>
    </alternativeName>
</protein>
<dbReference type="PANTHER" id="PTHR32125:SF4">
    <property type="entry name" value="2-C-METHYL-D-ERYTHRITOL 4-PHOSPHATE CYTIDYLYLTRANSFERASE, CHLOROPLASTIC"/>
    <property type="match status" value="1"/>
</dbReference>
<evidence type="ECO:0000313" key="9">
    <source>
        <dbReference type="Proteomes" id="UP000557217"/>
    </source>
</evidence>
<feature type="site" description="Transition state stabilizer" evidence="7">
    <location>
        <position position="15"/>
    </location>
</feature>
<reference evidence="8 9" key="1">
    <citation type="submission" date="2020-08" db="EMBL/GenBank/DDBJ databases">
        <title>Genomic Encyclopedia of Type Strains, Phase IV (KMG-IV): sequencing the most valuable type-strain genomes for metagenomic binning, comparative biology and taxonomic classification.</title>
        <authorList>
            <person name="Goeker M."/>
        </authorList>
    </citation>
    <scope>NUCLEOTIDE SEQUENCE [LARGE SCALE GENOMIC DNA]</scope>
    <source>
        <strain evidence="8 9">DSM 10633</strain>
    </source>
</reference>
<dbReference type="PROSITE" id="PS01295">
    <property type="entry name" value="ISPD"/>
    <property type="match status" value="1"/>
</dbReference>
<keyword evidence="4 7" id="KW-0808">Transferase</keyword>
<dbReference type="SUPFAM" id="SSF53448">
    <property type="entry name" value="Nucleotide-diphospho-sugar transferases"/>
    <property type="match status" value="1"/>
</dbReference>
<dbReference type="HAMAP" id="MF_00108">
    <property type="entry name" value="IspD"/>
    <property type="match status" value="1"/>
</dbReference>
<dbReference type="PANTHER" id="PTHR32125">
    <property type="entry name" value="2-C-METHYL-D-ERYTHRITOL 4-PHOSPHATE CYTIDYLYLTRANSFERASE, CHLOROPLASTIC"/>
    <property type="match status" value="1"/>
</dbReference>
<dbReference type="EC" id="2.7.7.60" evidence="7"/>
<sequence>MDYEVVLPAAGSGKRMGAGKNKLFLSLANKPILIHTLEIFQKDRNCTGIYLAVKPEERDYIQHLLNDYKITKVKGLPNGGKERQHSVHSCLKVMNDVEIVLVHDAARPFISQQVIDRLVETAYEKGAAIAGVRAKDTMKKVQDGIIVETVDRENLWSIQTPQAFRYELLRHAEDVAEKEGFLGTDEAMLVERLGYEIHIVESNYENIKMTTKEDLLFGEAILKNRQMQKEGTSQIF</sequence>
<evidence type="ECO:0000256" key="6">
    <source>
        <dbReference type="ARBA" id="ARBA00023229"/>
    </source>
</evidence>